<name>A0AA49Q6H8_9BACT</name>
<accession>A0AA49Q6H8</accession>
<dbReference type="EMBL" id="CP130613">
    <property type="protein sequence ID" value="WKW13694.1"/>
    <property type="molecule type" value="Genomic_DNA"/>
</dbReference>
<dbReference type="PANTHER" id="PTHR43790">
    <property type="entry name" value="CARBOHYDRATE TRANSPORT ATP-BINDING PROTEIN MG119-RELATED"/>
    <property type="match status" value="1"/>
</dbReference>
<dbReference type="InterPro" id="IPR027417">
    <property type="entry name" value="P-loop_NTPase"/>
</dbReference>
<feature type="domain" description="ABC transporter" evidence="3">
    <location>
        <begin position="265"/>
        <end position="492"/>
    </location>
</feature>
<organism evidence="5 6">
    <name type="scientific">Pseudogemmatithrix spongiicola</name>
    <dbReference type="NCBI Taxonomy" id="3062599"/>
    <lineage>
        <taxon>Bacteria</taxon>
        <taxon>Pseudomonadati</taxon>
        <taxon>Gemmatimonadota</taxon>
        <taxon>Gemmatimonadia</taxon>
        <taxon>Gemmatimonadales</taxon>
        <taxon>Gemmatimonadaceae</taxon>
        <taxon>Pseudogemmatithrix</taxon>
    </lineage>
</organism>
<dbReference type="GO" id="GO:0005524">
    <property type="term" value="F:ATP binding"/>
    <property type="evidence" value="ECO:0007669"/>
    <property type="project" value="UniProtKB-KW"/>
</dbReference>
<dbReference type="CDD" id="cd03216">
    <property type="entry name" value="ABC_Carb_Monos_I"/>
    <property type="match status" value="1"/>
</dbReference>
<dbReference type="EMBL" id="CP130612">
    <property type="protein sequence ID" value="WKW10785.1"/>
    <property type="molecule type" value="Genomic_DNA"/>
</dbReference>
<dbReference type="InterPro" id="IPR003439">
    <property type="entry name" value="ABC_transporter-like_ATP-bd"/>
</dbReference>
<dbReference type="RefSeq" id="WP_367886496.1">
    <property type="nucleotide sequence ID" value="NZ_CP130612.1"/>
</dbReference>
<dbReference type="PANTHER" id="PTHR43790:SF4">
    <property type="entry name" value="GUANOSINE IMPORT ATP-BINDING PROTEIN NUPO"/>
    <property type="match status" value="1"/>
</dbReference>
<accession>A0AA49Q418</accession>
<dbReference type="Proteomes" id="UP001229955">
    <property type="component" value="Chromosome"/>
</dbReference>
<dbReference type="InterPro" id="IPR003593">
    <property type="entry name" value="AAA+_ATPase"/>
</dbReference>
<evidence type="ECO:0000259" key="3">
    <source>
        <dbReference type="PROSITE" id="PS50893"/>
    </source>
</evidence>
<dbReference type="Gene3D" id="3.40.50.300">
    <property type="entry name" value="P-loop containing nucleotide triphosphate hydrolases"/>
    <property type="match status" value="2"/>
</dbReference>
<evidence type="ECO:0000313" key="6">
    <source>
        <dbReference type="Proteomes" id="UP001229955"/>
    </source>
</evidence>
<sequence>MAVPARAHGPVSALALALTDIHKSFGDTRALDGATCHVRRGSIHALLGENGAGKTTLMRIAFGMIPADRGTYERSGRPVRFASERDSISAGIGMVHQHFMLIPAFTVAENVALGGHGRFRASDAVAAVRRVGEATGLALDPHARVADLPIGAQQRAEIVRALARNADTLILDEPTAVLTPSESEDLYRWMRRFAAAGGTVVLITHRVREALGVADDVTVLRRGRTVLTGAADALEENAVVAAIVGDALAADGAAPLDATDGPVVFALQGASVRDAAGRVRLRATDLVVRAGEVLGVLGVEGAGQRELLRVLAGRIAPTSGSVQRPATVGFVPEDRLEDAVIPEFTLTENLALAHAGTLRGRVDWAQEHRVAERVIAQYDVRAAGAEAAMRSLSGGNQQRFVVGRERHRAPQALVAENPTRGLDVRATARVLATIRELARAGQGAAVVYSTDLDEILALTRRIVVCFDGTVREVAPPADPTDRSPYARALVGADA</sequence>
<gene>
    <name evidence="4" type="ORF">Strain138_000016</name>
    <name evidence="5" type="ORF">Strain318_000016</name>
</gene>
<evidence type="ECO:0000256" key="2">
    <source>
        <dbReference type="ARBA" id="ARBA00022840"/>
    </source>
</evidence>
<dbReference type="GO" id="GO:0016887">
    <property type="term" value="F:ATP hydrolysis activity"/>
    <property type="evidence" value="ECO:0007669"/>
    <property type="project" value="InterPro"/>
</dbReference>
<dbReference type="CDD" id="cd03215">
    <property type="entry name" value="ABC_Carb_Monos_II"/>
    <property type="match status" value="1"/>
</dbReference>
<dbReference type="PROSITE" id="PS50893">
    <property type="entry name" value="ABC_TRANSPORTER_2"/>
    <property type="match status" value="2"/>
</dbReference>
<dbReference type="InterPro" id="IPR050107">
    <property type="entry name" value="ABC_carbohydrate_import_ATPase"/>
</dbReference>
<proteinExistence type="predicted"/>
<feature type="domain" description="ABC transporter" evidence="3">
    <location>
        <begin position="16"/>
        <end position="247"/>
    </location>
</feature>
<keyword evidence="1" id="KW-0547">Nucleotide-binding</keyword>
<dbReference type="Pfam" id="PF00005">
    <property type="entry name" value="ABC_tran"/>
    <property type="match status" value="2"/>
</dbReference>
<keyword evidence="6" id="KW-1185">Reference proteome</keyword>
<dbReference type="KEGG" id="pspc:Strain318_000016"/>
<evidence type="ECO:0000313" key="5">
    <source>
        <dbReference type="EMBL" id="WKW13694.1"/>
    </source>
</evidence>
<keyword evidence="2 5" id="KW-0067">ATP-binding</keyword>
<protein>
    <submittedName>
        <fullName evidence="5">ATP-binding cassette domain-containing protein</fullName>
    </submittedName>
</protein>
<evidence type="ECO:0000256" key="1">
    <source>
        <dbReference type="ARBA" id="ARBA00022741"/>
    </source>
</evidence>
<dbReference type="AlphaFoldDB" id="A0AA49Q6H8"/>
<evidence type="ECO:0000313" key="4">
    <source>
        <dbReference type="EMBL" id="WKW10785.1"/>
    </source>
</evidence>
<reference evidence="5" key="1">
    <citation type="submission" date="2023-07" db="EMBL/GenBank/DDBJ databases">
        <authorList>
            <person name="Haufschild T."/>
            <person name="Kallscheuer N."/>
            <person name="Hammer J."/>
            <person name="Kohn T."/>
            <person name="Kabuu M."/>
            <person name="Jogler M."/>
            <person name="Wohfarth N."/>
            <person name="Heuer A."/>
            <person name="Rohde M."/>
            <person name="van Teeseling M.C.F."/>
            <person name="Jogler C."/>
        </authorList>
    </citation>
    <scope>NUCLEOTIDE SEQUENCE</scope>
    <source>
        <strain evidence="4">Strain 138</strain>
        <strain evidence="5">Strain 318</strain>
    </source>
</reference>
<dbReference type="SUPFAM" id="SSF52540">
    <property type="entry name" value="P-loop containing nucleoside triphosphate hydrolases"/>
    <property type="match status" value="2"/>
</dbReference>
<dbReference type="SMART" id="SM00382">
    <property type="entry name" value="AAA"/>
    <property type="match status" value="1"/>
</dbReference>